<comment type="caution">
    <text evidence="1">The sequence shown here is derived from an EMBL/GenBank/DDBJ whole genome shotgun (WGS) entry which is preliminary data.</text>
</comment>
<dbReference type="Proteomes" id="UP000219994">
    <property type="component" value="Unassembled WGS sequence"/>
</dbReference>
<reference evidence="2" key="1">
    <citation type="submission" date="2017-03" db="EMBL/GenBank/DDBJ databases">
        <authorList>
            <person name="Lund M.B."/>
        </authorList>
    </citation>
    <scope>NUCLEOTIDE SEQUENCE [LARGE SCALE GENOMIC DNA]</scope>
</reference>
<dbReference type="EMBL" id="NAEP01000023">
    <property type="protein sequence ID" value="PDQ36014.1"/>
    <property type="molecule type" value="Genomic_DNA"/>
</dbReference>
<sequence>MSRHTFLLTIRNRDKLALTARLRCELLPCYVGDSDISASEWLPWRNDGIALPDEGDTHA</sequence>
<dbReference type="AlphaFoldDB" id="A0A2A6FT18"/>
<proteinExistence type="predicted"/>
<evidence type="ECO:0000313" key="2">
    <source>
        <dbReference type="Proteomes" id="UP000219994"/>
    </source>
</evidence>
<organism evidence="1 2">
    <name type="scientific">Candidatus Lumbricidiphila eiseniae</name>
    <dbReference type="NCBI Taxonomy" id="1969409"/>
    <lineage>
        <taxon>Bacteria</taxon>
        <taxon>Bacillati</taxon>
        <taxon>Actinomycetota</taxon>
        <taxon>Actinomycetes</taxon>
        <taxon>Micrococcales</taxon>
        <taxon>Microbacteriaceae</taxon>
        <taxon>Candidatus Lumbricidiphila</taxon>
    </lineage>
</organism>
<name>A0A2A6FT18_9MICO</name>
<protein>
    <submittedName>
        <fullName evidence="1">Uncharacterized protein</fullName>
    </submittedName>
</protein>
<accession>A0A2A6FT18</accession>
<evidence type="ECO:0000313" key="1">
    <source>
        <dbReference type="EMBL" id="PDQ36014.1"/>
    </source>
</evidence>
<gene>
    <name evidence="1" type="ORF">B5766_02390</name>
</gene>